<dbReference type="RefSeq" id="WP_111400530.1">
    <property type="nucleotide sequence ID" value="NZ_QKYU01000044.1"/>
</dbReference>
<reference evidence="2 3" key="1">
    <citation type="submission" date="2018-06" db="EMBL/GenBank/DDBJ databases">
        <title>Genomic Encyclopedia of Archaeal and Bacterial Type Strains, Phase II (KMG-II): from individual species to whole genera.</title>
        <authorList>
            <person name="Goeker M."/>
        </authorList>
    </citation>
    <scope>NUCLEOTIDE SEQUENCE [LARGE SCALE GENOMIC DNA]</scope>
    <source>
        <strain evidence="2 3">DSM 24525</strain>
    </source>
</reference>
<proteinExistence type="predicted"/>
<evidence type="ECO:0000313" key="2">
    <source>
        <dbReference type="EMBL" id="PZW37643.1"/>
    </source>
</evidence>
<keyword evidence="3" id="KW-1185">Reference proteome</keyword>
<keyword evidence="1" id="KW-0732">Signal</keyword>
<comment type="caution">
    <text evidence="2">The sequence shown here is derived from an EMBL/GenBank/DDBJ whole genome shotgun (WGS) entry which is preliminary data.</text>
</comment>
<dbReference type="EMBL" id="QKYU01000044">
    <property type="protein sequence ID" value="PZW37643.1"/>
    <property type="molecule type" value="Genomic_DNA"/>
</dbReference>
<feature type="signal peptide" evidence="1">
    <location>
        <begin position="1"/>
        <end position="27"/>
    </location>
</feature>
<name>A0A2W7IFU9_9PROT</name>
<accession>A0A2W7IFU9</accession>
<protein>
    <submittedName>
        <fullName evidence="2">Uncharacterized protein</fullName>
    </submittedName>
</protein>
<dbReference type="OrthoDB" id="7993061at2"/>
<sequence>MRPISLALLRSCLLASALLLAPALAEARQVNAVPGAVVGRMDVPNAWVVTPVDRGLQIATRDEEIILFVELYPSTDADAVLAEHFAYYAEQNIVITGDPTTTTNVLNSVPIVGMRLPATWNGEPTNLRYLLIIPKETRPNAPERTLHVTYWASPKGHAAYGAAVDTLIESLVNSVAGP</sequence>
<evidence type="ECO:0000256" key="1">
    <source>
        <dbReference type="SAM" id="SignalP"/>
    </source>
</evidence>
<evidence type="ECO:0000313" key="3">
    <source>
        <dbReference type="Proteomes" id="UP000249688"/>
    </source>
</evidence>
<organism evidence="2 3">
    <name type="scientific">Humitalea rosea</name>
    <dbReference type="NCBI Taxonomy" id="990373"/>
    <lineage>
        <taxon>Bacteria</taxon>
        <taxon>Pseudomonadati</taxon>
        <taxon>Pseudomonadota</taxon>
        <taxon>Alphaproteobacteria</taxon>
        <taxon>Acetobacterales</taxon>
        <taxon>Roseomonadaceae</taxon>
        <taxon>Humitalea</taxon>
    </lineage>
</organism>
<feature type="chain" id="PRO_5015889302" evidence="1">
    <location>
        <begin position="28"/>
        <end position="178"/>
    </location>
</feature>
<gene>
    <name evidence="2" type="ORF">C8P66_1446</name>
</gene>
<dbReference type="AlphaFoldDB" id="A0A2W7IFU9"/>
<dbReference type="Proteomes" id="UP000249688">
    <property type="component" value="Unassembled WGS sequence"/>
</dbReference>